<protein>
    <recommendedName>
        <fullName evidence="3">Alpha-galactosidase</fullName>
    </recommendedName>
</protein>
<dbReference type="Gene3D" id="3.20.20.70">
    <property type="entry name" value="Aldolase class I"/>
    <property type="match status" value="1"/>
</dbReference>
<comment type="caution">
    <text evidence="1">The sequence shown here is derived from an EMBL/GenBank/DDBJ whole genome shotgun (WGS) entry which is preliminary data.</text>
</comment>
<dbReference type="InterPro" id="IPR013785">
    <property type="entry name" value="Aldolase_TIM"/>
</dbReference>
<name>A0A7K1FWJ7_9ACTN</name>
<sequence length="529" mass="56456">MAESVHEVAGAVRRAPDVVQIQHDPSGPWQDAIRTPDGWGCGDALVTLDDGGSVALVSDGAVARIWLRWAVPVPSGVRVLGDHWERGYGDLEWRGPAADRPLPWYFLLQHDEATVGIGVRTGPGAWCAWSVDAGGIGLLLDVRAGAAALRPGDRVVALAELVSVTGADPFPTALQLCRQMCADPVLPPEPVYGGNNWYHAYGRSSASAILGEARQLADLAGDHPNRPWMVVDDGWQSGWAPGFNGGPWRSGNDRFPDMSALATDIAAAGARPGIWFRPLLTASAGDLPTLRETAGGTVPDPSVPETVDLVTADVHRLVDQGYRLIKHDFTTVDVTGRWGRDMGWDPVDPELRFADPTRTTVEILRDLYRAIAGAAGPALVLGCNTVGHLAAGLFALQRTGDDTSGVDWARTRTLGVNTLAFRMPQHGTFFATDADCVGITDRIDWHENRQWLDLLARSGTALFVSAAPGSLTAEQESDLRTAFATAAGPRPPARPLDWTDTAVPSEWAFGDAPAGYDWFAGAARPLLGG</sequence>
<proteinExistence type="predicted"/>
<dbReference type="RefSeq" id="WP_154771193.1">
    <property type="nucleotide sequence ID" value="NZ_WLYK01000016.1"/>
</dbReference>
<dbReference type="InterPro" id="IPR017853">
    <property type="entry name" value="GH"/>
</dbReference>
<accession>A0A7K1FWJ7</accession>
<keyword evidence="2" id="KW-1185">Reference proteome</keyword>
<dbReference type="AlphaFoldDB" id="A0A7K1FWJ7"/>
<gene>
    <name evidence="1" type="ORF">GIS00_24985</name>
</gene>
<organism evidence="1 2">
    <name type="scientific">Nakamurella alba</name>
    <dbReference type="NCBI Taxonomy" id="2665158"/>
    <lineage>
        <taxon>Bacteria</taxon>
        <taxon>Bacillati</taxon>
        <taxon>Actinomycetota</taxon>
        <taxon>Actinomycetes</taxon>
        <taxon>Nakamurellales</taxon>
        <taxon>Nakamurellaceae</taxon>
        <taxon>Nakamurella</taxon>
    </lineage>
</organism>
<reference evidence="1 2" key="1">
    <citation type="submission" date="2019-11" db="EMBL/GenBank/DDBJ databases">
        <authorList>
            <person name="Jiang L.-Q."/>
        </authorList>
    </citation>
    <scope>NUCLEOTIDE SEQUENCE [LARGE SCALE GENOMIC DNA]</scope>
    <source>
        <strain evidence="1 2">YIM 132087</strain>
    </source>
</reference>
<dbReference type="SUPFAM" id="SSF51445">
    <property type="entry name" value="(Trans)glycosidases"/>
    <property type="match status" value="1"/>
</dbReference>
<dbReference type="Proteomes" id="UP000460221">
    <property type="component" value="Unassembled WGS sequence"/>
</dbReference>
<evidence type="ECO:0000313" key="1">
    <source>
        <dbReference type="EMBL" id="MTD17194.1"/>
    </source>
</evidence>
<evidence type="ECO:0008006" key="3">
    <source>
        <dbReference type="Google" id="ProtNLM"/>
    </source>
</evidence>
<dbReference type="EMBL" id="WLYK01000016">
    <property type="protein sequence ID" value="MTD17194.1"/>
    <property type="molecule type" value="Genomic_DNA"/>
</dbReference>
<evidence type="ECO:0000313" key="2">
    <source>
        <dbReference type="Proteomes" id="UP000460221"/>
    </source>
</evidence>